<evidence type="ECO:0000259" key="8">
    <source>
        <dbReference type="PROSITE" id="PS50839"/>
    </source>
</evidence>
<dbReference type="InterPro" id="IPR043128">
    <property type="entry name" value="Rev_trsase/Diguanyl_cyclase"/>
</dbReference>
<feature type="domain" description="PAS" evidence="6">
    <location>
        <begin position="353"/>
        <end position="423"/>
    </location>
</feature>
<evidence type="ECO:0000256" key="2">
    <source>
        <dbReference type="ARBA" id="ARBA00022692"/>
    </source>
</evidence>
<dbReference type="SUPFAM" id="SSF55785">
    <property type="entry name" value="PYP-like sensor domain (PAS domain)"/>
    <property type="match status" value="1"/>
</dbReference>
<dbReference type="SMART" id="SM00086">
    <property type="entry name" value="PAC"/>
    <property type="match status" value="1"/>
</dbReference>
<dbReference type="NCBIfam" id="TIGR00254">
    <property type="entry name" value="GGDEF"/>
    <property type="match status" value="1"/>
</dbReference>
<dbReference type="InterPro" id="IPR052163">
    <property type="entry name" value="DGC-Regulatory_Protein"/>
</dbReference>
<dbReference type="FunFam" id="3.30.70.270:FF:000001">
    <property type="entry name" value="Diguanylate cyclase domain protein"/>
    <property type="match status" value="1"/>
</dbReference>
<dbReference type="InterPro" id="IPR006189">
    <property type="entry name" value="CHASE_dom"/>
</dbReference>
<dbReference type="InterPro" id="IPR000700">
    <property type="entry name" value="PAS-assoc_C"/>
</dbReference>
<dbReference type="GO" id="GO:0007165">
    <property type="term" value="P:signal transduction"/>
    <property type="evidence" value="ECO:0007669"/>
    <property type="project" value="UniProtKB-ARBA"/>
</dbReference>
<dbReference type="InterPro" id="IPR000014">
    <property type="entry name" value="PAS"/>
</dbReference>
<protein>
    <submittedName>
        <fullName evidence="10">PAS/PAC sensor-containing diguanylate cyclase</fullName>
    </submittedName>
</protein>
<feature type="domain" description="CHASE" evidence="8">
    <location>
        <begin position="145"/>
        <end position="299"/>
    </location>
</feature>
<dbReference type="PROSITE" id="PS50112">
    <property type="entry name" value="PAS"/>
    <property type="match status" value="1"/>
</dbReference>
<dbReference type="Pfam" id="PF03924">
    <property type="entry name" value="CHASE"/>
    <property type="match status" value="1"/>
</dbReference>
<dbReference type="Proteomes" id="UP000013047">
    <property type="component" value="Unassembled WGS sequence"/>
</dbReference>
<evidence type="ECO:0000256" key="4">
    <source>
        <dbReference type="ARBA" id="ARBA00023136"/>
    </source>
</evidence>
<feature type="domain" description="GGDEF" evidence="9">
    <location>
        <begin position="514"/>
        <end position="652"/>
    </location>
</feature>
<dbReference type="AlphaFoldDB" id="N6ZNS0"/>
<reference evidence="10 11" key="1">
    <citation type="submission" date="2012-09" db="EMBL/GenBank/DDBJ databases">
        <title>Draft Genome Sequences of 6 Strains from Genus Thauera.</title>
        <authorList>
            <person name="Liu B."/>
            <person name="Shapleigh J.P."/>
            <person name="Frostegard A.H."/>
        </authorList>
    </citation>
    <scope>NUCLEOTIDE SEQUENCE [LARGE SCALE GENOMIC DNA]</scope>
    <source>
        <strain evidence="10 11">B4P</strain>
    </source>
</reference>
<comment type="caution">
    <text evidence="10">The sequence shown here is derived from an EMBL/GenBank/DDBJ whole genome shotgun (WGS) entry which is preliminary data.</text>
</comment>
<dbReference type="InterPro" id="IPR001610">
    <property type="entry name" value="PAC"/>
</dbReference>
<dbReference type="Gene3D" id="3.30.450.350">
    <property type="entry name" value="CHASE domain"/>
    <property type="match status" value="1"/>
</dbReference>
<evidence type="ECO:0000259" key="6">
    <source>
        <dbReference type="PROSITE" id="PS50112"/>
    </source>
</evidence>
<dbReference type="InterPro" id="IPR042240">
    <property type="entry name" value="CHASE_sf"/>
</dbReference>
<evidence type="ECO:0000256" key="5">
    <source>
        <dbReference type="SAM" id="Phobius"/>
    </source>
</evidence>
<dbReference type="Pfam" id="PF08447">
    <property type="entry name" value="PAS_3"/>
    <property type="match status" value="1"/>
</dbReference>
<gene>
    <name evidence="10" type="ORF">C667_16444</name>
</gene>
<dbReference type="PROSITE" id="PS50839">
    <property type="entry name" value="CHASE"/>
    <property type="match status" value="1"/>
</dbReference>
<dbReference type="EMBL" id="AMXF01000153">
    <property type="protein sequence ID" value="ENO95953.1"/>
    <property type="molecule type" value="Genomic_DNA"/>
</dbReference>
<dbReference type="SMART" id="SM01079">
    <property type="entry name" value="CHASE"/>
    <property type="match status" value="1"/>
</dbReference>
<dbReference type="SMART" id="SM00091">
    <property type="entry name" value="PAS"/>
    <property type="match status" value="1"/>
</dbReference>
<dbReference type="PANTHER" id="PTHR46663">
    <property type="entry name" value="DIGUANYLATE CYCLASE DGCT-RELATED"/>
    <property type="match status" value="1"/>
</dbReference>
<dbReference type="CDD" id="cd01949">
    <property type="entry name" value="GGDEF"/>
    <property type="match status" value="1"/>
</dbReference>
<organism evidence="10 11">
    <name type="scientific">Thauera phenylacetica B4P</name>
    <dbReference type="NCBI Taxonomy" id="1234382"/>
    <lineage>
        <taxon>Bacteria</taxon>
        <taxon>Pseudomonadati</taxon>
        <taxon>Pseudomonadota</taxon>
        <taxon>Betaproteobacteria</taxon>
        <taxon>Rhodocyclales</taxon>
        <taxon>Zoogloeaceae</taxon>
        <taxon>Thauera</taxon>
    </lineage>
</organism>
<dbReference type="Pfam" id="PF00990">
    <property type="entry name" value="GGDEF"/>
    <property type="match status" value="1"/>
</dbReference>
<dbReference type="SUPFAM" id="SSF55073">
    <property type="entry name" value="Nucleotide cyclase"/>
    <property type="match status" value="1"/>
</dbReference>
<keyword evidence="3 5" id="KW-1133">Transmembrane helix</keyword>
<dbReference type="SMART" id="SM00267">
    <property type="entry name" value="GGDEF"/>
    <property type="match status" value="1"/>
</dbReference>
<dbReference type="RefSeq" id="WP_004369636.1">
    <property type="nucleotide sequence ID" value="NZ_AMXF01000153.1"/>
</dbReference>
<keyword evidence="4 5" id="KW-0472">Membrane</keyword>
<dbReference type="InterPro" id="IPR029787">
    <property type="entry name" value="Nucleotide_cyclase"/>
</dbReference>
<evidence type="ECO:0000313" key="10">
    <source>
        <dbReference type="EMBL" id="ENO95953.1"/>
    </source>
</evidence>
<dbReference type="NCBIfam" id="TIGR00229">
    <property type="entry name" value="sensory_box"/>
    <property type="match status" value="1"/>
</dbReference>
<dbReference type="InterPro" id="IPR000160">
    <property type="entry name" value="GGDEF_dom"/>
</dbReference>
<dbReference type="GO" id="GO:0016020">
    <property type="term" value="C:membrane"/>
    <property type="evidence" value="ECO:0007669"/>
    <property type="project" value="UniProtKB-SubCell"/>
</dbReference>
<dbReference type="InterPro" id="IPR013655">
    <property type="entry name" value="PAS_fold_3"/>
</dbReference>
<proteinExistence type="predicted"/>
<evidence type="ECO:0000256" key="3">
    <source>
        <dbReference type="ARBA" id="ARBA00022989"/>
    </source>
</evidence>
<keyword evidence="2 5" id="KW-0812">Transmembrane</keyword>
<name>N6ZNS0_9RHOO</name>
<dbReference type="PROSITE" id="PS50887">
    <property type="entry name" value="GGDEF"/>
    <property type="match status" value="1"/>
</dbReference>
<dbReference type="CDD" id="cd00130">
    <property type="entry name" value="PAS"/>
    <property type="match status" value="1"/>
</dbReference>
<evidence type="ECO:0000313" key="11">
    <source>
        <dbReference type="Proteomes" id="UP000013047"/>
    </source>
</evidence>
<dbReference type="PANTHER" id="PTHR46663:SF3">
    <property type="entry name" value="SLL0267 PROTEIN"/>
    <property type="match status" value="1"/>
</dbReference>
<evidence type="ECO:0000259" key="9">
    <source>
        <dbReference type="PROSITE" id="PS50887"/>
    </source>
</evidence>
<evidence type="ECO:0000256" key="1">
    <source>
        <dbReference type="ARBA" id="ARBA00004370"/>
    </source>
</evidence>
<dbReference type="Gene3D" id="3.30.450.20">
    <property type="entry name" value="PAS domain"/>
    <property type="match status" value="1"/>
</dbReference>
<sequence>MTQDAGSPQVRTGGMLDRSTAAWIALVSGVVLTLVLWHYVGEHLEDRTRDRFDNHAALARDNLLSRAQAYEQVLHGGAALFAASEVVSRAEWAAYVASLHLERSLPGIQGTGFTIVLPPARLEAHVAAVRAEGFPDYTVHPPGYRDPYSSIVYLEPFDGRNRRAFGYDMYSEPVRREAMERARDTGMAALSGRVTLVQEFGPEVQPGFLIYVPVYAKATPVDNVEQRRAALLGYVYAPFRAHDMMQAIFRDDLRDADIELHDLHESPQTLLYASAERNPAAHYVVTHAVEVAGRNWVVRFASTPAFEAGHASAEPALILYGGSALSVMLFAVMHSNARHRRRMRAAALHLARSRDEFRTLVENVPGVVFRCAIEAPWKVMHISRGITLLTGATPEEFMSGRVTFGDFILQEDVPSIVAAIENARACHANYEVEYRMRGRDRRIHWVSERGRVAVDVEDKPLRLDGVIIDVTERKTAEEAIRNLAFIDTLTQLPNRRFLLDRLRQGLANARRHGRHGALLFIDIDHFKRVNDTYGHEAGDQLLSEIAARLRQAVREGDTVARLGGDEFVVMLEDLGETAPEAADKATLIADKILTDLNAPYELGTVRHRSTPSIGIACFDGAEERAEDLLRRADEAMYRAKAGGRNRLETQQIS</sequence>
<dbReference type="InterPro" id="IPR035965">
    <property type="entry name" value="PAS-like_dom_sf"/>
</dbReference>
<dbReference type="Gene3D" id="3.30.70.270">
    <property type="match status" value="1"/>
</dbReference>
<dbReference type="PROSITE" id="PS50113">
    <property type="entry name" value="PAC"/>
    <property type="match status" value="1"/>
</dbReference>
<evidence type="ECO:0000259" key="7">
    <source>
        <dbReference type="PROSITE" id="PS50113"/>
    </source>
</evidence>
<accession>N6ZNS0</accession>
<comment type="subcellular location">
    <subcellularLocation>
        <location evidence="1">Membrane</location>
    </subcellularLocation>
</comment>
<dbReference type="GO" id="GO:0003824">
    <property type="term" value="F:catalytic activity"/>
    <property type="evidence" value="ECO:0007669"/>
    <property type="project" value="UniProtKB-ARBA"/>
</dbReference>
<feature type="transmembrane region" description="Helical" evidence="5">
    <location>
        <begin position="21"/>
        <end position="40"/>
    </location>
</feature>
<feature type="domain" description="PAC" evidence="7">
    <location>
        <begin position="430"/>
        <end position="482"/>
    </location>
</feature>
<keyword evidence="11" id="KW-1185">Reference proteome</keyword>